<dbReference type="Gene3D" id="3.40.50.11310">
    <property type="entry name" value="Bacterial phosphonate metabolism protein PhnH"/>
    <property type="match status" value="1"/>
</dbReference>
<dbReference type="Pfam" id="PF05845">
    <property type="entry name" value="PhnH"/>
    <property type="match status" value="1"/>
</dbReference>
<dbReference type="PIRSF" id="PIRSF020680">
    <property type="entry name" value="PhnH"/>
    <property type="match status" value="1"/>
</dbReference>
<organism evidence="1 2">
    <name type="scientific">Burkholderia humptydooensis</name>
    <dbReference type="NCBI Taxonomy" id="430531"/>
    <lineage>
        <taxon>Bacteria</taxon>
        <taxon>Pseudomonadati</taxon>
        <taxon>Pseudomonadota</taxon>
        <taxon>Betaproteobacteria</taxon>
        <taxon>Burkholderiales</taxon>
        <taxon>Burkholderiaceae</taxon>
        <taxon>Burkholderia</taxon>
        <taxon>pseudomallei group</taxon>
    </lineage>
</organism>
<dbReference type="KEGG" id="bhg:I6G56_16950"/>
<dbReference type="RefSeq" id="WP_006025335.1">
    <property type="nucleotide sequence ID" value="NZ_CP013380.1"/>
</dbReference>
<evidence type="ECO:0000313" key="2">
    <source>
        <dbReference type="Proteomes" id="UP000594943"/>
    </source>
</evidence>
<dbReference type="NCBIfam" id="TIGR03292">
    <property type="entry name" value="PhnH_redo"/>
    <property type="match status" value="1"/>
</dbReference>
<evidence type="ECO:0000313" key="1">
    <source>
        <dbReference type="EMBL" id="QPS43226.1"/>
    </source>
</evidence>
<reference evidence="1 2" key="1">
    <citation type="submission" date="2020-12" db="EMBL/GenBank/DDBJ databases">
        <title>FDA dAtabase for Regulatory Grade micrObial Sequences (FDA-ARGOS): Supporting development and validation of Infectious Disease Dx tests.</title>
        <authorList>
            <person name="Nelson B."/>
            <person name="Plummer A."/>
            <person name="Tallon L."/>
            <person name="Sadzewicz L."/>
            <person name="Zhao X."/>
            <person name="Boylan J."/>
            <person name="Ott S."/>
            <person name="Bowen H."/>
            <person name="Vavikolanu K."/>
            <person name="Mehta A."/>
            <person name="Aluvathingal J."/>
            <person name="Nadendla S."/>
            <person name="Myers T."/>
            <person name="Yan Y."/>
            <person name="Sichtig H."/>
        </authorList>
    </citation>
    <scope>NUCLEOTIDE SEQUENCE [LARGE SCALE GENOMIC DNA]</scope>
    <source>
        <strain evidence="1 2">FDAARGOS_899</strain>
    </source>
</reference>
<dbReference type="InterPro" id="IPR038058">
    <property type="entry name" value="PhnH-like_sp"/>
</dbReference>
<dbReference type="GO" id="GO:0016829">
    <property type="term" value="F:lyase activity"/>
    <property type="evidence" value="ECO:0007669"/>
    <property type="project" value="UniProtKB-KW"/>
</dbReference>
<name>A0A7T2WWQ3_9BURK</name>
<sequence length="209" mass="22086">MTMIDTRFSLADVAPGFADPVQATQRVFRTLLDAMARPGTLGRIEPVGAGGSDAAPTMRVAPSAFASLLTLCDGSTPVFLGTPDAALASALRFHTGAPIADDPRAACFAYIDDASALPSLRRFASGEPQAPEHAVTLFLRVASLTDGEPRTLRGPGIRDARTIAPAGVPHAFWRERAHFVPRFPRGIDCYLVCGDTLIGLPRTTIVEGC</sequence>
<accession>A0A7T2WWQ3</accession>
<dbReference type="AlphaFoldDB" id="A0A7T2WWQ3"/>
<dbReference type="GO" id="GO:0019634">
    <property type="term" value="P:organic phosphonate metabolic process"/>
    <property type="evidence" value="ECO:0007669"/>
    <property type="project" value="InterPro"/>
</dbReference>
<dbReference type="EMBL" id="CP065686">
    <property type="protein sequence ID" value="QPS43226.1"/>
    <property type="molecule type" value="Genomic_DNA"/>
</dbReference>
<dbReference type="SUPFAM" id="SSF159709">
    <property type="entry name" value="PhnH-like"/>
    <property type="match status" value="1"/>
</dbReference>
<gene>
    <name evidence="1" type="primary">phnH</name>
    <name evidence="1" type="ORF">I6G56_16950</name>
</gene>
<keyword evidence="1" id="KW-0456">Lyase</keyword>
<dbReference type="Proteomes" id="UP000594943">
    <property type="component" value="Chromosome 1"/>
</dbReference>
<protein>
    <submittedName>
        <fullName evidence="1">Phosphonate C-P lyase system protein PhnH</fullName>
    </submittedName>
</protein>
<dbReference type="InterPro" id="IPR008772">
    <property type="entry name" value="Phosphonate_metab_PhnH"/>
</dbReference>
<proteinExistence type="predicted"/>